<accession>A0A7X2TLH5</accession>
<dbReference type="Proteomes" id="UP000440513">
    <property type="component" value="Unassembled WGS sequence"/>
</dbReference>
<dbReference type="AlphaFoldDB" id="A0A7X2TLH5"/>
<gene>
    <name evidence="1" type="ORF">FYJ57_11745</name>
</gene>
<dbReference type="EMBL" id="VUMS01000023">
    <property type="protein sequence ID" value="MST67371.1"/>
    <property type="molecule type" value="Genomic_DNA"/>
</dbReference>
<keyword evidence="2" id="KW-1185">Reference proteome</keyword>
<protein>
    <submittedName>
        <fullName evidence="1">Uncharacterized protein</fullName>
    </submittedName>
</protein>
<sequence>MLLCHNEILLQHVSIVPCLYIFGTSHFDLYYLYSSTNLYIAHQGMAGSQLKKSLPVQRYFPP</sequence>
<comment type="caution">
    <text evidence="1">The sequence shown here is derived from an EMBL/GenBank/DDBJ whole genome shotgun (WGS) entry which is preliminary data.</text>
</comment>
<evidence type="ECO:0000313" key="2">
    <source>
        <dbReference type="Proteomes" id="UP000440513"/>
    </source>
</evidence>
<name>A0A7X2TLH5_9FIRM</name>
<organism evidence="1 2">
    <name type="scientific">Oliverpabstia intestinalis</name>
    <dbReference type="NCBI Taxonomy" id="2606633"/>
    <lineage>
        <taxon>Bacteria</taxon>
        <taxon>Bacillati</taxon>
        <taxon>Bacillota</taxon>
        <taxon>Clostridia</taxon>
        <taxon>Lachnospirales</taxon>
        <taxon>Lachnospiraceae</taxon>
        <taxon>Oliverpabstia</taxon>
    </lineage>
</organism>
<reference evidence="1 2" key="1">
    <citation type="submission" date="2019-08" db="EMBL/GenBank/DDBJ databases">
        <title>In-depth cultivation of the pig gut microbiome towards novel bacterial diversity and tailored functional studies.</title>
        <authorList>
            <person name="Wylensek D."/>
            <person name="Hitch T.C.A."/>
            <person name="Clavel T."/>
        </authorList>
    </citation>
    <scope>NUCLEOTIDE SEQUENCE [LARGE SCALE GENOMIC DNA]</scope>
    <source>
        <strain evidence="1 2">BSM-380-WT-5A</strain>
    </source>
</reference>
<evidence type="ECO:0000313" key="1">
    <source>
        <dbReference type="EMBL" id="MST67371.1"/>
    </source>
</evidence>
<proteinExistence type="predicted"/>